<dbReference type="Pfam" id="PF03469">
    <property type="entry name" value="XH"/>
    <property type="match status" value="1"/>
</dbReference>
<keyword evidence="1 3" id="KW-0175">Coiled coil</keyword>
<dbReference type="Pfam" id="PF03468">
    <property type="entry name" value="XS"/>
    <property type="match status" value="1"/>
</dbReference>
<dbReference type="EMBL" id="JAATIP010000037">
    <property type="protein sequence ID" value="KAF4387865.1"/>
    <property type="molecule type" value="Genomic_DNA"/>
</dbReference>
<dbReference type="Proteomes" id="UP000525078">
    <property type="component" value="Unassembled WGS sequence"/>
</dbReference>
<evidence type="ECO:0000313" key="9">
    <source>
        <dbReference type="EMBL" id="KAF4374264.1"/>
    </source>
</evidence>
<accession>A0A7J6FU21</accession>
<dbReference type="InterPro" id="IPR005380">
    <property type="entry name" value="XS_domain"/>
</dbReference>
<evidence type="ECO:0000259" key="6">
    <source>
        <dbReference type="Pfam" id="PF03468"/>
    </source>
</evidence>
<dbReference type="PANTHER" id="PTHR21596">
    <property type="entry name" value="RIBONUCLEASE P SUBUNIT P38"/>
    <property type="match status" value="1"/>
</dbReference>
<dbReference type="Pfam" id="PF03470">
    <property type="entry name" value="zf-XS"/>
    <property type="match status" value="1"/>
</dbReference>
<dbReference type="Gene3D" id="3.30.70.2890">
    <property type="entry name" value="XS domain"/>
    <property type="match status" value="1"/>
</dbReference>
<dbReference type="InterPro" id="IPR005379">
    <property type="entry name" value="FDM1-5/IDN2_XH"/>
</dbReference>
<dbReference type="PANTHER" id="PTHR21596:SF23">
    <property type="entry name" value="FACTOR OF DNA METHYLATION 4"/>
    <property type="match status" value="1"/>
</dbReference>
<feature type="compositionally biased region" description="Basic and acidic residues" evidence="4">
    <location>
        <begin position="118"/>
        <end position="145"/>
    </location>
</feature>
<evidence type="ECO:0000256" key="3">
    <source>
        <dbReference type="SAM" id="Coils"/>
    </source>
</evidence>
<dbReference type="GO" id="GO:0080188">
    <property type="term" value="P:gene silencing by siRNA-directed DNA methylation"/>
    <property type="evidence" value="ECO:0007669"/>
    <property type="project" value="InterPro"/>
</dbReference>
<evidence type="ECO:0000313" key="12">
    <source>
        <dbReference type="Proteomes" id="UP000583929"/>
    </source>
</evidence>
<feature type="chain" id="PRO_5036400404" evidence="5">
    <location>
        <begin position="22"/>
        <end position="711"/>
    </location>
</feature>
<feature type="domain" description="Zinc finger-XS" evidence="8">
    <location>
        <begin position="52"/>
        <end position="94"/>
    </location>
</feature>
<feature type="domain" description="Factor of DNA methylation 1-5/IDN2" evidence="7">
    <location>
        <begin position="577"/>
        <end position="709"/>
    </location>
</feature>
<evidence type="ECO:0000259" key="7">
    <source>
        <dbReference type="Pfam" id="PF03469"/>
    </source>
</evidence>
<dbReference type="EMBL" id="JAATIQ010000170">
    <property type="protein sequence ID" value="KAF4374264.1"/>
    <property type="molecule type" value="Genomic_DNA"/>
</dbReference>
<dbReference type="InterPro" id="IPR038588">
    <property type="entry name" value="XS_domain_sf"/>
</dbReference>
<dbReference type="CDD" id="cd12266">
    <property type="entry name" value="RRM_like_XS"/>
    <property type="match status" value="1"/>
</dbReference>
<feature type="domain" description="XS" evidence="6">
    <location>
        <begin position="196"/>
        <end position="307"/>
    </location>
</feature>
<keyword evidence="12" id="KW-1185">Reference proteome</keyword>
<evidence type="ECO:0000313" key="11">
    <source>
        <dbReference type="Proteomes" id="UP000525078"/>
    </source>
</evidence>
<protein>
    <submittedName>
        <fullName evidence="9">Uncharacterized protein</fullName>
    </submittedName>
</protein>
<feature type="region of interest" description="Disordered" evidence="4">
    <location>
        <begin position="106"/>
        <end position="145"/>
    </location>
</feature>
<comment type="caution">
    <text evidence="9">The sequence shown here is derived from an EMBL/GenBank/DDBJ whole genome shotgun (WGS) entry which is preliminary data.</text>
</comment>
<evidence type="ECO:0000313" key="10">
    <source>
        <dbReference type="EMBL" id="KAF4387865.1"/>
    </source>
</evidence>
<dbReference type="InterPro" id="IPR045177">
    <property type="entry name" value="FDM1-5/IDN2"/>
</dbReference>
<keyword evidence="2" id="KW-0943">RNA-mediated gene silencing</keyword>
<feature type="signal peptide" evidence="5">
    <location>
        <begin position="1"/>
        <end position="21"/>
    </location>
</feature>
<dbReference type="Proteomes" id="UP000583929">
    <property type="component" value="Unassembled WGS sequence"/>
</dbReference>
<evidence type="ECO:0000256" key="2">
    <source>
        <dbReference type="ARBA" id="ARBA00023158"/>
    </source>
</evidence>
<name>A0A7J6FU21_CANSA</name>
<gene>
    <name evidence="10" type="ORF">F8388_005482</name>
    <name evidence="9" type="ORF">G4B88_022038</name>
</gene>
<dbReference type="AlphaFoldDB" id="A0A7J6FU21"/>
<dbReference type="InterPro" id="IPR005381">
    <property type="entry name" value="Znf-XS_domain"/>
</dbReference>
<evidence type="ECO:0000256" key="4">
    <source>
        <dbReference type="SAM" id="MobiDB-lite"/>
    </source>
</evidence>
<evidence type="ECO:0000256" key="5">
    <source>
        <dbReference type="SAM" id="SignalP"/>
    </source>
</evidence>
<feature type="coiled-coil region" evidence="3">
    <location>
        <begin position="353"/>
        <end position="546"/>
    </location>
</feature>
<reference evidence="11 12" key="1">
    <citation type="journal article" date="2020" name="bioRxiv">
        <title>Sequence and annotation of 42 cannabis genomes reveals extensive copy number variation in cannabinoid synthesis and pathogen resistance genes.</title>
        <authorList>
            <person name="Mckernan K.J."/>
            <person name="Helbert Y."/>
            <person name="Kane L.T."/>
            <person name="Ebling H."/>
            <person name="Zhang L."/>
            <person name="Liu B."/>
            <person name="Eaton Z."/>
            <person name="Mclaughlin S."/>
            <person name="Kingan S."/>
            <person name="Baybayan P."/>
            <person name="Concepcion G."/>
            <person name="Jordan M."/>
            <person name="Riva A."/>
            <person name="Barbazuk W."/>
            <person name="Harkins T."/>
        </authorList>
    </citation>
    <scope>NUCLEOTIDE SEQUENCE [LARGE SCALE GENOMIC DNA]</scope>
    <source>
        <strain evidence="11 12">cv. Jamaican Lion 4</strain>
        <strain evidence="9">Father</strain>
        <strain evidence="10">Mother</strain>
        <tissue evidence="9">Leaf</tissue>
    </source>
</reference>
<organism evidence="9 12">
    <name type="scientific">Cannabis sativa</name>
    <name type="common">Hemp</name>
    <name type="synonym">Marijuana</name>
    <dbReference type="NCBI Taxonomy" id="3483"/>
    <lineage>
        <taxon>Eukaryota</taxon>
        <taxon>Viridiplantae</taxon>
        <taxon>Streptophyta</taxon>
        <taxon>Embryophyta</taxon>
        <taxon>Tracheophyta</taxon>
        <taxon>Spermatophyta</taxon>
        <taxon>Magnoliopsida</taxon>
        <taxon>eudicotyledons</taxon>
        <taxon>Gunneridae</taxon>
        <taxon>Pentapetalae</taxon>
        <taxon>rosids</taxon>
        <taxon>fabids</taxon>
        <taxon>Rosales</taxon>
        <taxon>Cannabaceae</taxon>
        <taxon>Cannabis</taxon>
    </lineage>
</organism>
<proteinExistence type="predicted"/>
<evidence type="ECO:0000256" key="1">
    <source>
        <dbReference type="ARBA" id="ARBA00023054"/>
    </source>
</evidence>
<sequence>MSFYSSLIWYMFVFYFRFAMSRTPDEDLESKYYRHLKNGAYKVKASNSTYRCPFCLERRKTYYKPRELRLHAYDVSRSSHRRDYKEKAKHLALEEYIRRYHEDRVEPSPKLDSCSSKLEYRRHDRSESSRKLEYRTQDQTEPRSKLECQTLDLSEPSSKVKFPTLDGANPSGKLECPPYYPSKLNPKLEWRKHEHEELLVWPPMGILANIQTELKNGKRVGESGSKLRDQLIGKGFSPVKVIPLWNFLGHSGFAIVEFNNQWTGFQNAIAFEKSFEADNCGKMAFRLEKNRGDRMFGWVARADDFNSSTIIGIHLRKNGDLKSVSEKEAEEKRKDSRLFDKLAETLETQASSLEEWKTKYEKASVKYKRMEEKKEKMIEDFNEKLRIMQQENHEYLKGVLSRHKSVSQNLKSQMDELLSREKQLQQREFNDDSERMKIEEEKKMVEKATMEQNKAEKNMLDLAKEQKKEKEELRKKIIELEKQLDSEQALVLTIERMRGALEVMKHMGGDEDMEVEKNMKEIQEQLKEKEEEYEALEDLSQALIVKERRSNDELQQARKEMISGLKDSSHRALIGVKRLGELDSKPFLPAAERIFSVSGEEAEIKALELCSLWETHLKDPSWHPFKVMDKGGKTEEIIDEEDENLNNLKNECGDEAYGAVIKALKELNEYNPSGRYIIQELWNFKEERKAPLKEGVDFILRNWRQNKRKKN</sequence>
<keyword evidence="5" id="KW-0732">Signal</keyword>
<evidence type="ECO:0000259" key="8">
    <source>
        <dbReference type="Pfam" id="PF03470"/>
    </source>
</evidence>